<reference evidence="1 2" key="1">
    <citation type="journal article" date="2013" name="Proc. Natl. Acad. Sci. U.S.A.">
        <title>Genome of an arbuscular mycorrhizal fungus provides insight into the oldest plant symbiosis.</title>
        <authorList>
            <person name="Tisserant E."/>
            <person name="Malbreil M."/>
            <person name="Kuo A."/>
            <person name="Kohler A."/>
            <person name="Symeonidi A."/>
            <person name="Balestrini R."/>
            <person name="Charron P."/>
            <person name="Duensing N."/>
            <person name="Frei Dit Frey N."/>
            <person name="Gianinazzi-Pearson V."/>
            <person name="Gilbert L.B."/>
            <person name="Handa Y."/>
            <person name="Herr J.R."/>
            <person name="Hijri M."/>
            <person name="Koul R."/>
            <person name="Kawaguchi M."/>
            <person name="Krajinski F."/>
            <person name="Lammers P.J."/>
            <person name="Masclaux F.G."/>
            <person name="Murat C."/>
            <person name="Morin E."/>
            <person name="Ndikumana S."/>
            <person name="Pagni M."/>
            <person name="Petitpierre D."/>
            <person name="Requena N."/>
            <person name="Rosikiewicz P."/>
            <person name="Riley R."/>
            <person name="Saito K."/>
            <person name="San Clemente H."/>
            <person name="Shapiro H."/>
            <person name="van Tuinen D."/>
            <person name="Becard G."/>
            <person name="Bonfante P."/>
            <person name="Paszkowski U."/>
            <person name="Shachar-Hill Y.Y."/>
            <person name="Tuskan G.A."/>
            <person name="Young P.W."/>
            <person name="Sanders I.R."/>
            <person name="Henrissat B."/>
            <person name="Rensing S.A."/>
            <person name="Grigoriev I.V."/>
            <person name="Corradi N."/>
            <person name="Roux C."/>
            <person name="Martin F."/>
        </authorList>
    </citation>
    <scope>NUCLEOTIDE SEQUENCE [LARGE SCALE GENOMIC DNA]</scope>
    <source>
        <strain evidence="1 2">DAOM 197198</strain>
    </source>
</reference>
<comment type="caution">
    <text evidence="1">The sequence shown here is derived from an EMBL/GenBank/DDBJ whole genome shotgun (WGS) entry which is preliminary data.</text>
</comment>
<evidence type="ECO:0000313" key="2">
    <source>
        <dbReference type="Proteomes" id="UP000018888"/>
    </source>
</evidence>
<reference evidence="1 2" key="2">
    <citation type="journal article" date="2018" name="New Phytol.">
        <title>High intraspecific genome diversity in the model arbuscular mycorrhizal symbiont Rhizophagus irregularis.</title>
        <authorList>
            <person name="Chen E.C.H."/>
            <person name="Morin E."/>
            <person name="Beaudet D."/>
            <person name="Noel J."/>
            <person name="Yildirir G."/>
            <person name="Ndikumana S."/>
            <person name="Charron P."/>
            <person name="St-Onge C."/>
            <person name="Giorgi J."/>
            <person name="Kruger M."/>
            <person name="Marton T."/>
            <person name="Ropars J."/>
            <person name="Grigoriev I.V."/>
            <person name="Hainaut M."/>
            <person name="Henrissat B."/>
            <person name="Roux C."/>
            <person name="Martin F."/>
            <person name="Corradi N."/>
        </authorList>
    </citation>
    <scope>NUCLEOTIDE SEQUENCE [LARGE SCALE GENOMIC DNA]</scope>
    <source>
        <strain evidence="1 2">DAOM 197198</strain>
    </source>
</reference>
<organism evidence="1 2">
    <name type="scientific">Rhizophagus irregularis (strain DAOM 181602 / DAOM 197198 / MUCL 43194)</name>
    <name type="common">Arbuscular mycorrhizal fungus</name>
    <name type="synonym">Glomus intraradices</name>
    <dbReference type="NCBI Taxonomy" id="747089"/>
    <lineage>
        <taxon>Eukaryota</taxon>
        <taxon>Fungi</taxon>
        <taxon>Fungi incertae sedis</taxon>
        <taxon>Mucoromycota</taxon>
        <taxon>Glomeromycotina</taxon>
        <taxon>Glomeromycetes</taxon>
        <taxon>Glomerales</taxon>
        <taxon>Glomeraceae</taxon>
        <taxon>Rhizophagus</taxon>
    </lineage>
</organism>
<dbReference type="SUPFAM" id="SSF56112">
    <property type="entry name" value="Protein kinase-like (PK-like)"/>
    <property type="match status" value="1"/>
</dbReference>
<keyword evidence="2" id="KW-1185">Reference proteome</keyword>
<accession>A0A2P4QCP6</accession>
<protein>
    <recommendedName>
        <fullName evidence="3">Protein kinase domain-containing protein</fullName>
    </recommendedName>
</protein>
<dbReference type="EMBL" id="AUPC02000061">
    <property type="protein sequence ID" value="POG75399.1"/>
    <property type="molecule type" value="Genomic_DNA"/>
</dbReference>
<sequence length="155" mass="18495">MSNKYISWLEDSIINEHLNYYEYSEFNNMQQIAIGGFGIVFRANWKNTIFVLKSFNNEKSTLKEVVNERPRFSIILMNLENKFFYYADQMIENVNLSRIAFPDLFTENWNIKTDRLINRKSNYPIILAESLNVMSRDLEKMSHENSCGKRLNRDQ</sequence>
<dbReference type="InterPro" id="IPR011009">
    <property type="entry name" value="Kinase-like_dom_sf"/>
</dbReference>
<gene>
    <name evidence="1" type="ORF">GLOIN_2v1475492</name>
</gene>
<dbReference type="AlphaFoldDB" id="A0A2P4QCP6"/>
<proteinExistence type="predicted"/>
<name>A0A2P4QCP6_RHIID</name>
<dbReference type="Proteomes" id="UP000018888">
    <property type="component" value="Unassembled WGS sequence"/>
</dbReference>
<evidence type="ECO:0000313" key="1">
    <source>
        <dbReference type="EMBL" id="POG75399.1"/>
    </source>
</evidence>
<evidence type="ECO:0008006" key="3">
    <source>
        <dbReference type="Google" id="ProtNLM"/>
    </source>
</evidence>
<dbReference type="Gene3D" id="3.30.200.20">
    <property type="entry name" value="Phosphorylase Kinase, domain 1"/>
    <property type="match status" value="1"/>
</dbReference>